<organism evidence="1 2">
    <name type="scientific">Paracoccus zhejiangensis</name>
    <dbReference type="NCBI Taxonomy" id="1077935"/>
    <lineage>
        <taxon>Bacteria</taxon>
        <taxon>Pseudomonadati</taxon>
        <taxon>Pseudomonadota</taxon>
        <taxon>Alphaproteobacteria</taxon>
        <taxon>Rhodobacterales</taxon>
        <taxon>Paracoccaceae</taxon>
        <taxon>Paracoccus</taxon>
    </lineage>
</organism>
<dbReference type="Pfam" id="PF11390">
    <property type="entry name" value="FdsD"/>
    <property type="match status" value="1"/>
</dbReference>
<reference evidence="1 2" key="1">
    <citation type="journal article" date="2013" name="Antonie Van Leeuwenhoek">
        <title>Paracoccus zhejiangensis sp. nov., isolated from activated sludge in wastewater-treatment system.</title>
        <authorList>
            <person name="Wu Z.G."/>
            <person name="Zhang D.F."/>
            <person name="Liu Y.L."/>
            <person name="Wang F."/>
            <person name="Jiang X."/>
            <person name="Li C."/>
            <person name="Li S.P."/>
            <person name="Hong Q."/>
            <person name="Li W.J."/>
        </authorList>
    </citation>
    <scope>NUCLEOTIDE SEQUENCE [LARGE SCALE GENOMIC DNA]</scope>
    <source>
        <strain evidence="1 2">J6</strain>
    </source>
</reference>
<dbReference type="InterPro" id="IPR021074">
    <property type="entry name" value="Formate_DH_dsu"/>
</dbReference>
<dbReference type="OrthoDB" id="7409377at2"/>
<sequence>MSPEKMVMMANQIATFFDSQPGDPATAIAGHLSDYWDPHMRRQLADYVGEGGDRLLPTVREAVARLVETARA</sequence>
<dbReference type="KEGG" id="pzh:CX676_11920"/>
<evidence type="ECO:0000313" key="2">
    <source>
        <dbReference type="Proteomes" id="UP000234530"/>
    </source>
</evidence>
<evidence type="ECO:0000313" key="1">
    <source>
        <dbReference type="EMBL" id="AUH64786.1"/>
    </source>
</evidence>
<gene>
    <name evidence="1" type="ORF">CX676_11920</name>
</gene>
<proteinExistence type="predicted"/>
<dbReference type="EMBL" id="CP025430">
    <property type="protein sequence ID" value="AUH64786.1"/>
    <property type="molecule type" value="Genomic_DNA"/>
</dbReference>
<protein>
    <submittedName>
        <fullName evidence="1">Formate dehydrogenase</fullName>
    </submittedName>
</protein>
<dbReference type="Proteomes" id="UP000234530">
    <property type="component" value="Chromosome"/>
</dbReference>
<keyword evidence="2" id="KW-1185">Reference proteome</keyword>
<dbReference type="AlphaFoldDB" id="A0A2H5EZR2"/>
<name>A0A2H5EZR2_9RHOB</name>
<accession>A0A2H5EZR2</accession>